<dbReference type="EMBL" id="OZ034819">
    <property type="protein sequence ID" value="CAL1396142.1"/>
    <property type="molecule type" value="Genomic_DNA"/>
</dbReference>
<feature type="compositionally biased region" description="Polar residues" evidence="1">
    <location>
        <begin position="1"/>
        <end position="12"/>
    </location>
</feature>
<evidence type="ECO:0000256" key="1">
    <source>
        <dbReference type="SAM" id="MobiDB-lite"/>
    </source>
</evidence>
<accession>A0AAV2FDK0</accession>
<dbReference type="Proteomes" id="UP001497516">
    <property type="component" value="Chromosome 6"/>
</dbReference>
<sequence>METYETDTTSLATLGRPIKPNINNGRQSRGQGGPNTFRCGGETRSATMSLRRRCLSSLPPLIDLPLILTK</sequence>
<feature type="region of interest" description="Disordered" evidence="1">
    <location>
        <begin position="1"/>
        <end position="42"/>
    </location>
</feature>
<reference evidence="2 3" key="1">
    <citation type="submission" date="2024-04" db="EMBL/GenBank/DDBJ databases">
        <authorList>
            <person name="Fracassetti M."/>
        </authorList>
    </citation>
    <scope>NUCLEOTIDE SEQUENCE [LARGE SCALE GENOMIC DNA]</scope>
</reference>
<protein>
    <submittedName>
        <fullName evidence="2">Uncharacterized protein</fullName>
    </submittedName>
</protein>
<dbReference type="AlphaFoldDB" id="A0AAV2FDK0"/>
<keyword evidence="3" id="KW-1185">Reference proteome</keyword>
<proteinExistence type="predicted"/>
<evidence type="ECO:0000313" key="2">
    <source>
        <dbReference type="EMBL" id="CAL1396142.1"/>
    </source>
</evidence>
<evidence type="ECO:0000313" key="3">
    <source>
        <dbReference type="Proteomes" id="UP001497516"/>
    </source>
</evidence>
<gene>
    <name evidence="2" type="ORF">LTRI10_LOCUS36526</name>
</gene>
<organism evidence="2 3">
    <name type="scientific">Linum trigynum</name>
    <dbReference type="NCBI Taxonomy" id="586398"/>
    <lineage>
        <taxon>Eukaryota</taxon>
        <taxon>Viridiplantae</taxon>
        <taxon>Streptophyta</taxon>
        <taxon>Embryophyta</taxon>
        <taxon>Tracheophyta</taxon>
        <taxon>Spermatophyta</taxon>
        <taxon>Magnoliopsida</taxon>
        <taxon>eudicotyledons</taxon>
        <taxon>Gunneridae</taxon>
        <taxon>Pentapetalae</taxon>
        <taxon>rosids</taxon>
        <taxon>fabids</taxon>
        <taxon>Malpighiales</taxon>
        <taxon>Linaceae</taxon>
        <taxon>Linum</taxon>
    </lineage>
</organism>
<name>A0AAV2FDK0_9ROSI</name>